<dbReference type="InterPro" id="IPR003594">
    <property type="entry name" value="HATPase_dom"/>
</dbReference>
<dbReference type="InterPro" id="IPR036890">
    <property type="entry name" value="HATPase_C_sf"/>
</dbReference>
<organism evidence="2 3">
    <name type="scientific">Flavisolibacter ginsengisoli DSM 18119</name>
    <dbReference type="NCBI Taxonomy" id="1121884"/>
    <lineage>
        <taxon>Bacteria</taxon>
        <taxon>Pseudomonadati</taxon>
        <taxon>Bacteroidota</taxon>
        <taxon>Chitinophagia</taxon>
        <taxon>Chitinophagales</taxon>
        <taxon>Chitinophagaceae</taxon>
        <taxon>Flavisolibacter</taxon>
    </lineage>
</organism>
<dbReference type="GO" id="GO:0016301">
    <property type="term" value="F:kinase activity"/>
    <property type="evidence" value="ECO:0007669"/>
    <property type="project" value="UniProtKB-KW"/>
</dbReference>
<feature type="domain" description="Histidine kinase/HSP90-like ATPase" evidence="1">
    <location>
        <begin position="37"/>
        <end position="137"/>
    </location>
</feature>
<dbReference type="Pfam" id="PF02518">
    <property type="entry name" value="HATPase_c"/>
    <property type="match status" value="1"/>
</dbReference>
<proteinExistence type="predicted"/>
<dbReference type="AlphaFoldDB" id="A0A1M5GI07"/>
<dbReference type="SUPFAM" id="SSF55874">
    <property type="entry name" value="ATPase domain of HSP90 chaperone/DNA topoisomerase II/histidine kinase"/>
    <property type="match status" value="1"/>
</dbReference>
<keyword evidence="2" id="KW-0418">Kinase</keyword>
<dbReference type="OrthoDB" id="9797578at2"/>
<dbReference type="CDD" id="cd16934">
    <property type="entry name" value="HATPase_RsbT-like"/>
    <property type="match status" value="1"/>
</dbReference>
<gene>
    <name evidence="2" type="ORF">SAMN02745131_04156</name>
</gene>
<sequence>MKLVLNKDVMSIEKEQDVVPFRNRVKEYAVKIGMSLVNQTKLITAASELVRNMLKYGGGGVTIIEVISQGRDNGIRLVFQDKGPGIKDISLAMKDGYSSGKSLGIGLPGAKRLVNEFDIKSTLGEGTTVSIIKWKNG</sequence>
<name>A0A1M5GI07_9BACT</name>
<dbReference type="SMART" id="SM00387">
    <property type="entry name" value="HATPase_c"/>
    <property type="match status" value="1"/>
</dbReference>
<dbReference type="STRING" id="1121884.SAMN02745131_04156"/>
<reference evidence="2 3" key="1">
    <citation type="submission" date="2016-11" db="EMBL/GenBank/DDBJ databases">
        <authorList>
            <person name="Jaros S."/>
            <person name="Januszkiewicz K."/>
            <person name="Wedrychowicz H."/>
        </authorList>
    </citation>
    <scope>NUCLEOTIDE SEQUENCE [LARGE SCALE GENOMIC DNA]</scope>
    <source>
        <strain evidence="2 3">DSM 18119</strain>
    </source>
</reference>
<keyword evidence="2" id="KW-0808">Transferase</keyword>
<accession>A0A1M5GI07</accession>
<keyword evidence="3" id="KW-1185">Reference proteome</keyword>
<evidence type="ECO:0000313" key="2">
    <source>
        <dbReference type="EMBL" id="SHG03316.1"/>
    </source>
</evidence>
<evidence type="ECO:0000313" key="3">
    <source>
        <dbReference type="Proteomes" id="UP000184048"/>
    </source>
</evidence>
<evidence type="ECO:0000259" key="1">
    <source>
        <dbReference type="SMART" id="SM00387"/>
    </source>
</evidence>
<protein>
    <submittedName>
        <fullName evidence="2">Serine/threonine-protein kinase RsbT</fullName>
    </submittedName>
</protein>
<dbReference type="EMBL" id="FQUU01000033">
    <property type="protein sequence ID" value="SHG03316.1"/>
    <property type="molecule type" value="Genomic_DNA"/>
</dbReference>
<dbReference type="Gene3D" id="3.30.565.10">
    <property type="entry name" value="Histidine kinase-like ATPase, C-terminal domain"/>
    <property type="match status" value="1"/>
</dbReference>
<dbReference type="Proteomes" id="UP000184048">
    <property type="component" value="Unassembled WGS sequence"/>
</dbReference>
<dbReference type="RefSeq" id="WP_072837262.1">
    <property type="nucleotide sequence ID" value="NZ_FQUU01000033.1"/>
</dbReference>